<accession>A0ABY8T613</accession>
<comment type="cofactor">
    <cofactor evidence="1">
        <name>Mg(2+)</name>
        <dbReference type="ChEBI" id="CHEBI:18420"/>
    </cofactor>
</comment>
<dbReference type="RefSeq" id="WP_004434820.1">
    <property type="nucleotide sequence ID" value="NZ_CP120364.1"/>
</dbReference>
<dbReference type="SUPFAM" id="SSF55811">
    <property type="entry name" value="Nudix"/>
    <property type="match status" value="1"/>
</dbReference>
<name>A0ABY8T613_9HYPH</name>
<dbReference type="PROSITE" id="PS51462">
    <property type="entry name" value="NUDIX"/>
    <property type="match status" value="1"/>
</dbReference>
<dbReference type="InterPro" id="IPR015797">
    <property type="entry name" value="NUDIX_hydrolase-like_dom_sf"/>
</dbReference>
<evidence type="ECO:0000256" key="2">
    <source>
        <dbReference type="ARBA" id="ARBA00022801"/>
    </source>
</evidence>
<keyword evidence="2" id="KW-0378">Hydrolase</keyword>
<organism evidence="4 5">
    <name type="scientific">Sinorhizobium kummerowiae</name>
    <dbReference type="NCBI Taxonomy" id="158892"/>
    <lineage>
        <taxon>Bacteria</taxon>
        <taxon>Pseudomonadati</taxon>
        <taxon>Pseudomonadota</taxon>
        <taxon>Alphaproteobacteria</taxon>
        <taxon>Hyphomicrobiales</taxon>
        <taxon>Rhizobiaceae</taxon>
        <taxon>Sinorhizobium/Ensifer group</taxon>
        <taxon>Sinorhizobium</taxon>
    </lineage>
</organism>
<gene>
    <name evidence="4" type="ORF">PZL22_000358</name>
</gene>
<feature type="domain" description="Nudix hydrolase" evidence="3">
    <location>
        <begin position="1"/>
        <end position="154"/>
    </location>
</feature>
<geneLocation type="plasmid" evidence="4 5">
    <name>pSkuCCBAU71714b</name>
</geneLocation>
<dbReference type="PANTHER" id="PTHR21340:SF7">
    <property type="entry name" value="NUDIX HYDROLASE DOMAIN-CONTAINING PROTEIN"/>
    <property type="match status" value="1"/>
</dbReference>
<dbReference type="InterPro" id="IPR000086">
    <property type="entry name" value="NUDIX_hydrolase_dom"/>
</dbReference>
<evidence type="ECO:0000313" key="4">
    <source>
        <dbReference type="EMBL" id="WHS91765.1"/>
    </source>
</evidence>
<dbReference type="Pfam" id="PF00293">
    <property type="entry name" value="NUDIX"/>
    <property type="match status" value="1"/>
</dbReference>
<proteinExistence type="predicted"/>
<dbReference type="InterPro" id="IPR020084">
    <property type="entry name" value="NUDIX_hydrolase_CS"/>
</dbReference>
<dbReference type="InterPro" id="IPR051325">
    <property type="entry name" value="Nudix_hydrolase_domain"/>
</dbReference>
<keyword evidence="5" id="KW-1185">Reference proteome</keyword>
<protein>
    <submittedName>
        <fullName evidence="4">NUDIX domain-containing protein</fullName>
    </submittedName>
</protein>
<dbReference type="Proteomes" id="UP001233264">
    <property type="component" value="Plasmid pSkuCCBAU71714b"/>
</dbReference>
<dbReference type="CDD" id="cd04662">
    <property type="entry name" value="NUDIX_Hydrolase"/>
    <property type="match status" value="1"/>
</dbReference>
<dbReference type="Gene3D" id="3.90.79.10">
    <property type="entry name" value="Nucleoside Triphosphate Pyrophosphohydrolase"/>
    <property type="match status" value="1"/>
</dbReference>
<dbReference type="PROSITE" id="PS00893">
    <property type="entry name" value="NUDIX_BOX"/>
    <property type="match status" value="1"/>
</dbReference>
<reference evidence="4 5" key="1">
    <citation type="submission" date="2023-03" db="EMBL/GenBank/DDBJ databases">
        <authorList>
            <person name="Menendez E."/>
            <person name="Kaur S."/>
            <person name="Flores-Felix J.D."/>
            <person name="diCenzo G.C."/>
            <person name="Peix A."/>
            <person name="Velazquez E."/>
        </authorList>
    </citation>
    <scope>NUCLEOTIDE SEQUENCE [LARGE SCALE GENOMIC DNA]</scope>
    <source>
        <strain evidence="4 5">CCBAU 71714</strain>
        <plasmid evidence="4 5">pSkuCCBAU71714b</plasmid>
    </source>
</reference>
<evidence type="ECO:0000256" key="1">
    <source>
        <dbReference type="ARBA" id="ARBA00001946"/>
    </source>
</evidence>
<evidence type="ECO:0000313" key="5">
    <source>
        <dbReference type="Proteomes" id="UP001233264"/>
    </source>
</evidence>
<sequence>MPKKSAGVLLYRYEAGNLLVLLVHPGGPFWMNRDLGAWSIPKGEYDADEEQETAARREFLEETGIAITGPLEFLGEERQKGGKLVTAYAHESEFDVASLRSNVFETEWPPRSGRMQVFPEVDRAGWFTLEEARSKINVSQRPFIDRLEASRNANRSAGSAS</sequence>
<keyword evidence="4" id="KW-0614">Plasmid</keyword>
<evidence type="ECO:0000259" key="3">
    <source>
        <dbReference type="PROSITE" id="PS51462"/>
    </source>
</evidence>
<dbReference type="EMBL" id="CP120364">
    <property type="protein sequence ID" value="WHS91765.1"/>
    <property type="molecule type" value="Genomic_DNA"/>
</dbReference>
<dbReference type="PANTHER" id="PTHR21340">
    <property type="entry name" value="DIADENOSINE 5,5-P1,P4-TETRAPHOSPHATE PYROPHOSPHOHYDROLASE MUTT"/>
    <property type="match status" value="1"/>
</dbReference>